<keyword evidence="2" id="KW-0808">Transferase</keyword>
<dbReference type="InterPro" id="IPR036388">
    <property type="entry name" value="WH-like_DNA-bd_sf"/>
</dbReference>
<dbReference type="InterPro" id="IPR036390">
    <property type="entry name" value="WH_DNA-bd_sf"/>
</dbReference>
<protein>
    <submittedName>
        <fullName evidence="2">NBD/HSP70 family sugar kinase</fullName>
    </submittedName>
</protein>
<dbReference type="Gene3D" id="3.30.420.40">
    <property type="match status" value="2"/>
</dbReference>
<evidence type="ECO:0000256" key="1">
    <source>
        <dbReference type="ARBA" id="ARBA00006479"/>
    </source>
</evidence>
<organism evidence="2 3">
    <name type="scientific">Labrys wisconsinensis</name>
    <dbReference type="NCBI Taxonomy" id="425677"/>
    <lineage>
        <taxon>Bacteria</taxon>
        <taxon>Pseudomonadati</taxon>
        <taxon>Pseudomonadota</taxon>
        <taxon>Alphaproteobacteria</taxon>
        <taxon>Hyphomicrobiales</taxon>
        <taxon>Xanthobacteraceae</taxon>
        <taxon>Labrys</taxon>
    </lineage>
</organism>
<keyword evidence="3" id="KW-1185">Reference proteome</keyword>
<dbReference type="InterPro" id="IPR000600">
    <property type="entry name" value="ROK"/>
</dbReference>
<dbReference type="Proteomes" id="UP001242480">
    <property type="component" value="Unassembled WGS sequence"/>
</dbReference>
<proteinExistence type="inferred from homology"/>
<dbReference type="PANTHER" id="PTHR18964:SF149">
    <property type="entry name" value="BIFUNCTIONAL UDP-N-ACETYLGLUCOSAMINE 2-EPIMERASE_N-ACETYLMANNOSAMINE KINASE"/>
    <property type="match status" value="1"/>
</dbReference>
<reference evidence="2 3" key="1">
    <citation type="submission" date="2023-07" db="EMBL/GenBank/DDBJ databases">
        <title>Genomic Encyclopedia of Type Strains, Phase IV (KMG-IV): sequencing the most valuable type-strain genomes for metagenomic binning, comparative biology and taxonomic classification.</title>
        <authorList>
            <person name="Goeker M."/>
        </authorList>
    </citation>
    <scope>NUCLEOTIDE SEQUENCE [LARGE SCALE GENOMIC DNA]</scope>
    <source>
        <strain evidence="2 3">DSM 19619</strain>
    </source>
</reference>
<dbReference type="SUPFAM" id="SSF53067">
    <property type="entry name" value="Actin-like ATPase domain"/>
    <property type="match status" value="1"/>
</dbReference>
<dbReference type="Gene3D" id="1.10.10.10">
    <property type="entry name" value="Winged helix-like DNA-binding domain superfamily/Winged helix DNA-binding domain"/>
    <property type="match status" value="1"/>
</dbReference>
<comment type="caution">
    <text evidence="2">The sequence shown here is derived from an EMBL/GenBank/DDBJ whole genome shotgun (WGS) entry which is preliminary data.</text>
</comment>
<evidence type="ECO:0000313" key="3">
    <source>
        <dbReference type="Proteomes" id="UP001242480"/>
    </source>
</evidence>
<evidence type="ECO:0000313" key="2">
    <source>
        <dbReference type="EMBL" id="MDQ0470735.1"/>
    </source>
</evidence>
<dbReference type="EMBL" id="JAUSVX010000006">
    <property type="protein sequence ID" value="MDQ0470735.1"/>
    <property type="molecule type" value="Genomic_DNA"/>
</dbReference>
<name>A0ABU0J8Y0_9HYPH</name>
<dbReference type="GO" id="GO:0016301">
    <property type="term" value="F:kinase activity"/>
    <property type="evidence" value="ECO:0007669"/>
    <property type="project" value="UniProtKB-KW"/>
</dbReference>
<keyword evidence="2" id="KW-0418">Kinase</keyword>
<dbReference type="SUPFAM" id="SSF46785">
    <property type="entry name" value="Winged helix' DNA-binding domain"/>
    <property type="match status" value="1"/>
</dbReference>
<dbReference type="PANTHER" id="PTHR18964">
    <property type="entry name" value="ROK (REPRESSOR, ORF, KINASE) FAMILY"/>
    <property type="match status" value="1"/>
</dbReference>
<dbReference type="RefSeq" id="WP_307274918.1">
    <property type="nucleotide sequence ID" value="NZ_JAUSVX010000006.1"/>
</dbReference>
<sequence length="419" mass="43846">MASASLAGRGLTSAQLRHYHQRLVLQRLRRLGEASKADLARAADLTNTAIGQIVADLRDLGLVSEVGKRNEGRRGQPATILRLEPSGAYGIGVRLDRNRIETALVDLGGALVARRSHCMPLPPPAAALAIVVGDVAALVATAEELAPGRVFGIGLARPYNLGAWLDKLDLHDPALGLWDDFDFAAALARETGLDVHEENDGTAAAIAELFHGFGRESDDFVYVFIGPAIGGGVILAGDYRRGISGNAGDLAVMPVPPSRLPSAPQSRGPVEILLTRASVVALIRHLRACGRPVEGMDDLPAAIAACPDAFREWLDDCVEALVGPALSAQALLDVPNIILDGDLSAAVLGEIVDRLRDALASAIPEARTPPRLRIGTFGSSAHALGAASLPLFIHFAPRAGLAANARPAAPPGRDQARVA</sequence>
<comment type="similarity">
    <text evidence="1">Belongs to the ROK (NagC/XylR) family.</text>
</comment>
<accession>A0ABU0J8Y0</accession>
<dbReference type="InterPro" id="IPR043129">
    <property type="entry name" value="ATPase_NBD"/>
</dbReference>
<gene>
    <name evidence="2" type="ORF">QO011_003754</name>
</gene>
<dbReference type="Pfam" id="PF00480">
    <property type="entry name" value="ROK"/>
    <property type="match status" value="1"/>
</dbReference>